<gene>
    <name evidence="1" type="ORF">DVH24_038378</name>
</gene>
<proteinExistence type="predicted"/>
<evidence type="ECO:0000313" key="1">
    <source>
        <dbReference type="EMBL" id="RXI04104.1"/>
    </source>
</evidence>
<evidence type="ECO:0000313" key="2">
    <source>
        <dbReference type="Proteomes" id="UP000290289"/>
    </source>
</evidence>
<dbReference type="Proteomes" id="UP000290289">
    <property type="component" value="Chromosome 3"/>
</dbReference>
<name>A0A498KCK8_MALDO</name>
<accession>A0A498KCK8</accession>
<organism evidence="1 2">
    <name type="scientific">Malus domestica</name>
    <name type="common">Apple</name>
    <name type="synonym">Pyrus malus</name>
    <dbReference type="NCBI Taxonomy" id="3750"/>
    <lineage>
        <taxon>Eukaryota</taxon>
        <taxon>Viridiplantae</taxon>
        <taxon>Streptophyta</taxon>
        <taxon>Embryophyta</taxon>
        <taxon>Tracheophyta</taxon>
        <taxon>Spermatophyta</taxon>
        <taxon>Magnoliopsida</taxon>
        <taxon>eudicotyledons</taxon>
        <taxon>Gunneridae</taxon>
        <taxon>Pentapetalae</taxon>
        <taxon>rosids</taxon>
        <taxon>fabids</taxon>
        <taxon>Rosales</taxon>
        <taxon>Rosaceae</taxon>
        <taxon>Amygdaloideae</taxon>
        <taxon>Maleae</taxon>
        <taxon>Malus</taxon>
    </lineage>
</organism>
<dbReference type="SUPFAM" id="SSF51430">
    <property type="entry name" value="NAD(P)-linked oxidoreductase"/>
    <property type="match status" value="1"/>
</dbReference>
<dbReference type="Gene3D" id="3.20.20.100">
    <property type="entry name" value="NADP-dependent oxidoreductase domain"/>
    <property type="match status" value="1"/>
</dbReference>
<protein>
    <submittedName>
        <fullName evidence="1">Uncharacterized protein</fullName>
    </submittedName>
</protein>
<reference evidence="1 2" key="1">
    <citation type="submission" date="2018-10" db="EMBL/GenBank/DDBJ databases">
        <title>A high-quality apple genome assembly.</title>
        <authorList>
            <person name="Hu J."/>
        </authorList>
    </citation>
    <scope>NUCLEOTIDE SEQUENCE [LARGE SCALE GENOMIC DNA]</scope>
    <source>
        <strain evidence="2">cv. HFTH1</strain>
        <tissue evidence="1">Young leaf</tissue>
    </source>
</reference>
<dbReference type="InterPro" id="IPR036812">
    <property type="entry name" value="NAD(P)_OxRdtase_dom_sf"/>
</dbReference>
<dbReference type="UniPathway" id="UPA00378"/>
<keyword evidence="2" id="KW-1185">Reference proteome</keyword>
<dbReference type="AlphaFoldDB" id="A0A498KCK8"/>
<comment type="caution">
    <text evidence="1">The sequence shown here is derived from an EMBL/GenBank/DDBJ whole genome shotgun (WGS) entry which is preliminary data.</text>
</comment>
<sequence length="101" mass="11525">MALLNMSSRVIEGSLKRLGVDYIDHYYLQRVDTSVPIEDTESVTYTSSLLSLLENHVEAPEEFPKKAKLFFAHAAENWNAEFYSKFNDDVYATAGIIFLLD</sequence>
<dbReference type="EMBL" id="RDQH01000329">
    <property type="protein sequence ID" value="RXI04104.1"/>
    <property type="molecule type" value="Genomic_DNA"/>
</dbReference>